<evidence type="ECO:0000256" key="10">
    <source>
        <dbReference type="ARBA" id="ARBA00023295"/>
    </source>
</evidence>
<keyword evidence="11" id="KW-0961">Cell wall biogenesis/degradation</keyword>
<gene>
    <name evidence="18" type="ORF">PCL_11472</name>
</gene>
<evidence type="ECO:0000256" key="1">
    <source>
        <dbReference type="ARBA" id="ARBA00004613"/>
    </source>
</evidence>
<feature type="chain" id="PRO_5015763349" description="endo-polygalacturonase" evidence="17">
    <location>
        <begin position="17"/>
        <end position="602"/>
    </location>
</feature>
<dbReference type="AlphaFoldDB" id="A0A2U3EA47"/>
<keyword evidence="4" id="KW-0964">Secreted</keyword>
<dbReference type="Gene3D" id="2.160.20.10">
    <property type="entry name" value="Single-stranded right-handed beta-helix, Pectin lyase-like"/>
    <property type="match status" value="1"/>
</dbReference>
<dbReference type="Pfam" id="PF00295">
    <property type="entry name" value="Glyco_hydro_28"/>
    <property type="match status" value="1"/>
</dbReference>
<evidence type="ECO:0000256" key="3">
    <source>
        <dbReference type="ARBA" id="ARBA00012736"/>
    </source>
</evidence>
<evidence type="ECO:0000256" key="16">
    <source>
        <dbReference type="SAM" id="MobiDB-lite"/>
    </source>
</evidence>
<evidence type="ECO:0000256" key="6">
    <source>
        <dbReference type="ARBA" id="ARBA00022737"/>
    </source>
</evidence>
<evidence type="ECO:0000256" key="17">
    <source>
        <dbReference type="SAM" id="SignalP"/>
    </source>
</evidence>
<keyword evidence="7 15" id="KW-0378">Hydrolase</keyword>
<dbReference type="PROSITE" id="PS00502">
    <property type="entry name" value="POLYGALACTURONASE"/>
    <property type="match status" value="1"/>
</dbReference>
<keyword evidence="10 15" id="KW-0326">Glycosidase</keyword>
<feature type="region of interest" description="Disordered" evidence="16">
    <location>
        <begin position="469"/>
        <end position="501"/>
    </location>
</feature>
<evidence type="ECO:0000256" key="8">
    <source>
        <dbReference type="ARBA" id="ARBA00023145"/>
    </source>
</evidence>
<keyword evidence="9" id="KW-1015">Disulfide bond</keyword>
<keyword evidence="6" id="KW-0677">Repeat</keyword>
<dbReference type="InterPro" id="IPR012334">
    <property type="entry name" value="Pectin_lyas_fold"/>
</dbReference>
<evidence type="ECO:0000256" key="2">
    <source>
        <dbReference type="ARBA" id="ARBA00008834"/>
    </source>
</evidence>
<evidence type="ECO:0000256" key="5">
    <source>
        <dbReference type="ARBA" id="ARBA00022729"/>
    </source>
</evidence>
<dbReference type="SUPFAM" id="SSF51126">
    <property type="entry name" value="Pectin lyase-like"/>
    <property type="match status" value="1"/>
</dbReference>
<dbReference type="EMBL" id="LCWV01000007">
    <property type="protein sequence ID" value="PWI71378.1"/>
    <property type="molecule type" value="Genomic_DNA"/>
</dbReference>
<dbReference type="GO" id="GO:0071555">
    <property type="term" value="P:cell wall organization"/>
    <property type="evidence" value="ECO:0007669"/>
    <property type="project" value="UniProtKB-KW"/>
</dbReference>
<reference evidence="18 19" key="1">
    <citation type="journal article" date="2016" name="Front. Microbiol.">
        <title>Genome and transcriptome sequences reveal the specific parasitism of the nematophagous Purpureocillium lilacinum 36-1.</title>
        <authorList>
            <person name="Xie J."/>
            <person name="Li S."/>
            <person name="Mo C."/>
            <person name="Xiao X."/>
            <person name="Peng D."/>
            <person name="Wang G."/>
            <person name="Xiao Y."/>
        </authorList>
    </citation>
    <scope>NUCLEOTIDE SEQUENCE [LARGE SCALE GENOMIC DNA]</scope>
    <source>
        <strain evidence="18 19">36-1</strain>
    </source>
</reference>
<dbReference type="GO" id="GO:0045490">
    <property type="term" value="P:pectin catabolic process"/>
    <property type="evidence" value="ECO:0007669"/>
    <property type="project" value="TreeGrafter"/>
</dbReference>
<feature type="active site" evidence="14">
    <location>
        <position position="223"/>
    </location>
</feature>
<dbReference type="GO" id="GO:0004650">
    <property type="term" value="F:polygalacturonase activity"/>
    <property type="evidence" value="ECO:0007669"/>
    <property type="project" value="UniProtKB-EC"/>
</dbReference>
<dbReference type="SMART" id="SM00710">
    <property type="entry name" value="PbH1"/>
    <property type="match status" value="6"/>
</dbReference>
<dbReference type="InterPro" id="IPR050434">
    <property type="entry name" value="Glycosyl_hydrlase_28"/>
</dbReference>
<dbReference type="InterPro" id="IPR006626">
    <property type="entry name" value="PbH1"/>
</dbReference>
<evidence type="ECO:0000256" key="9">
    <source>
        <dbReference type="ARBA" id="ARBA00023157"/>
    </source>
</evidence>
<evidence type="ECO:0000256" key="14">
    <source>
        <dbReference type="PROSITE-ProRule" id="PRU10052"/>
    </source>
</evidence>
<proteinExistence type="inferred from homology"/>
<evidence type="ECO:0000256" key="15">
    <source>
        <dbReference type="RuleBase" id="RU361169"/>
    </source>
</evidence>
<accession>A0A2U3EA47</accession>
<protein>
    <recommendedName>
        <fullName evidence="3">endo-polygalacturonase</fullName>
        <ecNumber evidence="3">3.2.1.15</ecNumber>
    </recommendedName>
    <alternativeName>
        <fullName evidence="13">Pectinase</fullName>
    </alternativeName>
</protein>
<evidence type="ECO:0000256" key="12">
    <source>
        <dbReference type="ARBA" id="ARBA00034074"/>
    </source>
</evidence>
<evidence type="ECO:0000313" key="19">
    <source>
        <dbReference type="Proteomes" id="UP000245956"/>
    </source>
</evidence>
<dbReference type="PANTHER" id="PTHR31884:SF1">
    <property type="entry name" value="POLYGALACTURONASE"/>
    <property type="match status" value="1"/>
</dbReference>
<dbReference type="Proteomes" id="UP000245956">
    <property type="component" value="Unassembled WGS sequence"/>
</dbReference>
<comment type="catalytic activity">
    <reaction evidence="12">
        <text>(1,4-alpha-D-galacturonosyl)n+m + H2O = (1,4-alpha-D-galacturonosyl)n + (1,4-alpha-D-galacturonosyl)m.</text>
        <dbReference type="EC" id="3.2.1.15"/>
    </reaction>
</comment>
<evidence type="ECO:0000313" key="18">
    <source>
        <dbReference type="EMBL" id="PWI71378.1"/>
    </source>
</evidence>
<comment type="subcellular location">
    <subcellularLocation>
        <location evidence="1">Secreted</location>
    </subcellularLocation>
</comment>
<keyword evidence="5 17" id="KW-0732">Signal</keyword>
<dbReference type="InterPro" id="IPR000743">
    <property type="entry name" value="Glyco_hydro_28"/>
</dbReference>
<evidence type="ECO:0000256" key="13">
    <source>
        <dbReference type="ARBA" id="ARBA00083621"/>
    </source>
</evidence>
<evidence type="ECO:0000256" key="7">
    <source>
        <dbReference type="ARBA" id="ARBA00022801"/>
    </source>
</evidence>
<feature type="signal peptide" evidence="17">
    <location>
        <begin position="1"/>
        <end position="16"/>
    </location>
</feature>
<feature type="region of interest" description="Disordered" evidence="16">
    <location>
        <begin position="400"/>
        <end position="455"/>
    </location>
</feature>
<comment type="similarity">
    <text evidence="2 15">Belongs to the glycosyl hydrolase 28 family.</text>
</comment>
<dbReference type="InterPro" id="IPR011050">
    <property type="entry name" value="Pectin_lyase_fold/virulence"/>
</dbReference>
<dbReference type="GO" id="GO:0005576">
    <property type="term" value="C:extracellular region"/>
    <property type="evidence" value="ECO:0007669"/>
    <property type="project" value="UniProtKB-SubCell"/>
</dbReference>
<dbReference type="FunFam" id="2.160.20.10:FF:000002">
    <property type="entry name" value="Endopolygalacturonase D"/>
    <property type="match status" value="1"/>
</dbReference>
<sequence>MAIGLLLLGVFAAALAAPSTGTAPRAACTFADAASAIKQKTSCTVITLNNIAVPAGMPLDLTGLNDRTHVIFAGKTTFGYKEWTGPLISISGKDIVVEGAAGHSIDCQGQRWWDGMGGNRGKVKPKFFSAHKLTNSRIQGLNIINTPVQAFSINGATNLEVHNVHIDNSLGDTKGGHNTDAFDVGASNGVYISGAVVKNQDDCIAINSGTNITFTGGDCSGGHGLSIGSVGGGDAVRGVRILNSKVSNSANGVRIKTRLNEIGSVSDVIYDNIALTNIANYGIVIQQDYENGGSKGYPSAGVPITGLTVNRVVGNVKPTGTNVYIICAACRNWIWTSNRVTGGTKVMQNKGVPPGVVTRFADVSAHPSVSHMHGQSWSLMRPGRPNTSQADTVARLSGERSANCAGGGLPKRQESDAETVGAPGTPAVTRIGLRNGSTASASPRSHRFPSTARFHSGFRNAMPALPCPRCFRARPPGSNSPSHAPNRRRTSTERHLPAQPYDDDDAAARAAAIARYPIGKAFRRDGGPPCPPFFAGFGTAAPSPLAESTQWERARATPAARRQLCACREPSETEEAVFHECALQRACLPVRLFALCDAMGHG</sequence>
<evidence type="ECO:0000256" key="4">
    <source>
        <dbReference type="ARBA" id="ARBA00022525"/>
    </source>
</evidence>
<dbReference type="PANTHER" id="PTHR31884">
    <property type="entry name" value="POLYGALACTURONASE"/>
    <property type="match status" value="1"/>
</dbReference>
<name>A0A2U3EA47_PURLI</name>
<organism evidence="18 19">
    <name type="scientific">Purpureocillium lilacinum</name>
    <name type="common">Paecilomyces lilacinus</name>
    <dbReference type="NCBI Taxonomy" id="33203"/>
    <lineage>
        <taxon>Eukaryota</taxon>
        <taxon>Fungi</taxon>
        <taxon>Dikarya</taxon>
        <taxon>Ascomycota</taxon>
        <taxon>Pezizomycotina</taxon>
        <taxon>Sordariomycetes</taxon>
        <taxon>Hypocreomycetidae</taxon>
        <taxon>Hypocreales</taxon>
        <taxon>Ophiocordycipitaceae</taxon>
        <taxon>Purpureocillium</taxon>
    </lineage>
</organism>
<keyword evidence="8" id="KW-0865">Zymogen</keyword>
<comment type="caution">
    <text evidence="18">The sequence shown here is derived from an EMBL/GenBank/DDBJ whole genome shotgun (WGS) entry which is preliminary data.</text>
</comment>
<evidence type="ECO:0000256" key="11">
    <source>
        <dbReference type="ARBA" id="ARBA00023316"/>
    </source>
</evidence>
<dbReference type="EC" id="3.2.1.15" evidence="3"/>